<name>A0A0F7TQG5_PENBI</name>
<dbReference type="GO" id="GO:0003723">
    <property type="term" value="F:RNA binding"/>
    <property type="evidence" value="ECO:0007669"/>
    <property type="project" value="TreeGrafter"/>
</dbReference>
<dbReference type="EMBL" id="CDHK01000005">
    <property type="protein sequence ID" value="CEJ57237.1"/>
    <property type="molecule type" value="Genomic_DNA"/>
</dbReference>
<dbReference type="GO" id="GO:0042565">
    <property type="term" value="C:RNA nuclear export complex"/>
    <property type="evidence" value="ECO:0007669"/>
    <property type="project" value="TreeGrafter"/>
</dbReference>
<evidence type="ECO:0000256" key="1">
    <source>
        <dbReference type="SAM" id="MobiDB-lite"/>
    </source>
</evidence>
<dbReference type="GO" id="GO:0006611">
    <property type="term" value="P:protein export from nucleus"/>
    <property type="evidence" value="ECO:0007669"/>
    <property type="project" value="InterPro"/>
</dbReference>
<dbReference type="GO" id="GO:0005634">
    <property type="term" value="C:nucleus"/>
    <property type="evidence" value="ECO:0007669"/>
    <property type="project" value="TreeGrafter"/>
</dbReference>
<dbReference type="InterPro" id="IPR045065">
    <property type="entry name" value="XPO1/5"/>
</dbReference>
<proteinExistence type="predicted"/>
<feature type="region of interest" description="Disordered" evidence="1">
    <location>
        <begin position="494"/>
        <end position="513"/>
    </location>
</feature>
<organism evidence="3 4">
    <name type="scientific">Penicillium brasilianum</name>
    <dbReference type="NCBI Taxonomy" id="104259"/>
    <lineage>
        <taxon>Eukaryota</taxon>
        <taxon>Fungi</taxon>
        <taxon>Dikarya</taxon>
        <taxon>Ascomycota</taxon>
        <taxon>Pezizomycotina</taxon>
        <taxon>Eurotiomycetes</taxon>
        <taxon>Eurotiomycetidae</taxon>
        <taxon>Eurotiales</taxon>
        <taxon>Aspergillaceae</taxon>
        <taxon>Penicillium</taxon>
    </lineage>
</organism>
<keyword evidence="4" id="KW-1185">Reference proteome</keyword>
<dbReference type="PANTHER" id="PTHR11223">
    <property type="entry name" value="EXPORTIN 1/5"/>
    <property type="match status" value="1"/>
</dbReference>
<dbReference type="InterPro" id="IPR016024">
    <property type="entry name" value="ARM-type_fold"/>
</dbReference>
<reference evidence="4" key="1">
    <citation type="journal article" date="2015" name="Genome Announc.">
        <title>Draft genome sequence of the fungus Penicillium brasilianum MG11.</title>
        <authorList>
            <person name="Horn F."/>
            <person name="Linde J."/>
            <person name="Mattern D.J."/>
            <person name="Walther G."/>
            <person name="Guthke R."/>
            <person name="Brakhage A.A."/>
            <person name="Valiante V."/>
        </authorList>
    </citation>
    <scope>NUCLEOTIDE SEQUENCE [LARGE SCALE GENOMIC DNA]</scope>
    <source>
        <strain evidence="4">MG11</strain>
    </source>
</reference>
<dbReference type="Pfam" id="PF19273">
    <property type="entry name" value="Exportin-5"/>
    <property type="match status" value="1"/>
</dbReference>
<dbReference type="PANTHER" id="PTHR11223:SF3">
    <property type="entry name" value="EXPORTIN-5"/>
    <property type="match status" value="1"/>
</dbReference>
<evidence type="ECO:0000259" key="2">
    <source>
        <dbReference type="Pfam" id="PF19273"/>
    </source>
</evidence>
<dbReference type="Proteomes" id="UP000042958">
    <property type="component" value="Unassembled WGS sequence"/>
</dbReference>
<evidence type="ECO:0000313" key="4">
    <source>
        <dbReference type="Proteomes" id="UP000042958"/>
    </source>
</evidence>
<dbReference type="InterPro" id="IPR011989">
    <property type="entry name" value="ARM-like"/>
</dbReference>
<dbReference type="OrthoDB" id="2215036at2759"/>
<dbReference type="AlphaFoldDB" id="A0A0F7TQG5"/>
<feature type="compositionally biased region" description="Basic and acidic residues" evidence="1">
    <location>
        <begin position="495"/>
        <end position="504"/>
    </location>
</feature>
<dbReference type="Gene3D" id="1.25.10.10">
    <property type="entry name" value="Leucine-rich Repeat Variant"/>
    <property type="match status" value="1"/>
</dbReference>
<dbReference type="STRING" id="104259.A0A0F7TQG5"/>
<gene>
    <name evidence="3" type="ORF">PMG11_05938</name>
</gene>
<protein>
    <submittedName>
        <fullName evidence="3">Putative Nuclear import and export protein Msn5</fullName>
    </submittedName>
</protein>
<dbReference type="GO" id="GO:0006405">
    <property type="term" value="P:RNA export from nucleus"/>
    <property type="evidence" value="ECO:0007669"/>
    <property type="project" value="TreeGrafter"/>
</dbReference>
<dbReference type="InterPro" id="IPR045478">
    <property type="entry name" value="Exportin-5_C"/>
</dbReference>
<accession>A0A0F7TQG5</accession>
<sequence>MRADAQFAVVEAVIKGFNKWIEAHGKAPQQDEQERKELELAVESWASKLMQRNFEDPVIKQKVIKLVVDISSKALDNHPAYALKVLEHILMTRLPDQPEYPVYAEAVKELHGLASHELRRLAIRYADYFSTFYDLLEPKIREITMANRVDDKLQMELTSILLIIMQRASNIDPNLRHSRLAGFLAPIREAWQDDELRRMSSSFEGFCTMLGLENVGSYMQAKQAHKLEDWSSVALDNEGKLVQEEMTRKFQMLPLRGTKTMLAVSTDKLKRTSPAYQVACDMWQELTPQILPTLVQLLTHAHAFHNPANWAVSDDMRAVVERILTDRFWQAGISSGSRDDFYAKITASKSTLEGFASSVRGKIRAVRESCYSMLFSMSRMRHQFYGFAELPGPLSEALFKDAEHLSSHQFSVLLNISRCLIDDCPVQYRAQFLPPMLATLFRSIDRKITTEWELIEQRKSGGLDGDLTDEMKSESVLRQLTYAAVIMVASLFDPQRGDPDRTEADPSAPQPTPELADSIRHFVLSSPEIFEPVMLFCTHALRMRDTRCCSIITRVVRSILADFAPPHNSQTIVTIREFICTDVLQACITSVHESYFVDMQKDLAQLIASIWVLYGVCSETPRSVFLSLPGITPEKVVQTETALQRCTSPRQQRALVLELLEPLRGVSIAEQGKILGSREERRKARTAIQSRYMTNEMETQQETHRVDINDGPDLSGVADMFG</sequence>
<dbReference type="GO" id="GO:0005049">
    <property type="term" value="F:nuclear export signal receptor activity"/>
    <property type="evidence" value="ECO:0007669"/>
    <property type="project" value="InterPro"/>
</dbReference>
<evidence type="ECO:0000313" key="3">
    <source>
        <dbReference type="EMBL" id="CEJ57237.1"/>
    </source>
</evidence>
<dbReference type="GO" id="GO:0005737">
    <property type="term" value="C:cytoplasm"/>
    <property type="evidence" value="ECO:0007669"/>
    <property type="project" value="TreeGrafter"/>
</dbReference>
<dbReference type="SUPFAM" id="SSF48371">
    <property type="entry name" value="ARM repeat"/>
    <property type="match status" value="1"/>
</dbReference>
<feature type="domain" description="Exportin-5 C-terminal" evidence="2">
    <location>
        <begin position="3"/>
        <end position="665"/>
    </location>
</feature>